<dbReference type="PROSITE" id="PS50943">
    <property type="entry name" value="HTH_CROC1"/>
    <property type="match status" value="1"/>
</dbReference>
<dbReference type="Proteomes" id="UP000823882">
    <property type="component" value="Unassembled WGS sequence"/>
</dbReference>
<organism evidence="2 3">
    <name type="scientific">Candidatus Intestinimonas pullistercoris</name>
    <dbReference type="NCBI Taxonomy" id="2838623"/>
    <lineage>
        <taxon>Bacteria</taxon>
        <taxon>Bacillati</taxon>
        <taxon>Bacillota</taxon>
        <taxon>Clostridia</taxon>
        <taxon>Eubacteriales</taxon>
        <taxon>Intestinimonas</taxon>
    </lineage>
</organism>
<dbReference type="SMART" id="SM00530">
    <property type="entry name" value="HTH_XRE"/>
    <property type="match status" value="1"/>
</dbReference>
<dbReference type="Gene3D" id="1.10.260.40">
    <property type="entry name" value="lambda repressor-like DNA-binding domains"/>
    <property type="match status" value="1"/>
</dbReference>
<sequence length="141" mass="16117">MKSKSTESLHEELMEAADLGTYLKENEGNFSNDDITETLKDLLRRRRLSKATLARKSGMSDVYLHQVFSGRRTASRDRLLCLCSALRAGLPKTQDLLKRAGYAQLYAKHKRDAIIIYGLLHRLEPSSINDKLFVENEKTLF</sequence>
<name>A0A9D2NYV4_9FIRM</name>
<dbReference type="InterPro" id="IPR001387">
    <property type="entry name" value="Cro/C1-type_HTH"/>
</dbReference>
<reference evidence="2" key="2">
    <citation type="submission" date="2021-04" db="EMBL/GenBank/DDBJ databases">
        <authorList>
            <person name="Gilroy R."/>
        </authorList>
    </citation>
    <scope>NUCLEOTIDE SEQUENCE</scope>
    <source>
        <strain evidence="2">CHK186-1790</strain>
    </source>
</reference>
<evidence type="ECO:0000259" key="1">
    <source>
        <dbReference type="PROSITE" id="PS50943"/>
    </source>
</evidence>
<reference evidence="2" key="1">
    <citation type="journal article" date="2021" name="PeerJ">
        <title>Extensive microbial diversity within the chicken gut microbiome revealed by metagenomics and culture.</title>
        <authorList>
            <person name="Gilroy R."/>
            <person name="Ravi A."/>
            <person name="Getino M."/>
            <person name="Pursley I."/>
            <person name="Horton D.L."/>
            <person name="Alikhan N.F."/>
            <person name="Baker D."/>
            <person name="Gharbi K."/>
            <person name="Hall N."/>
            <person name="Watson M."/>
            <person name="Adriaenssens E.M."/>
            <person name="Foster-Nyarko E."/>
            <person name="Jarju S."/>
            <person name="Secka A."/>
            <person name="Antonio M."/>
            <person name="Oren A."/>
            <person name="Chaudhuri R.R."/>
            <person name="La Ragione R."/>
            <person name="Hildebrand F."/>
            <person name="Pallen M.J."/>
        </authorList>
    </citation>
    <scope>NUCLEOTIDE SEQUENCE</scope>
    <source>
        <strain evidence="2">CHK186-1790</strain>
    </source>
</reference>
<dbReference type="EMBL" id="DWWJ01000117">
    <property type="protein sequence ID" value="HJC41226.1"/>
    <property type="molecule type" value="Genomic_DNA"/>
</dbReference>
<dbReference type="AlphaFoldDB" id="A0A9D2NYV4"/>
<evidence type="ECO:0000313" key="3">
    <source>
        <dbReference type="Proteomes" id="UP000823882"/>
    </source>
</evidence>
<evidence type="ECO:0000313" key="2">
    <source>
        <dbReference type="EMBL" id="HJC41226.1"/>
    </source>
</evidence>
<dbReference type="InterPro" id="IPR010982">
    <property type="entry name" value="Lambda_DNA-bd_dom_sf"/>
</dbReference>
<dbReference type="GO" id="GO:0003677">
    <property type="term" value="F:DNA binding"/>
    <property type="evidence" value="ECO:0007669"/>
    <property type="project" value="InterPro"/>
</dbReference>
<comment type="caution">
    <text evidence="2">The sequence shown here is derived from an EMBL/GenBank/DDBJ whole genome shotgun (WGS) entry which is preliminary data.</text>
</comment>
<accession>A0A9D2NYV4</accession>
<dbReference type="Pfam" id="PF13560">
    <property type="entry name" value="HTH_31"/>
    <property type="match status" value="1"/>
</dbReference>
<gene>
    <name evidence="2" type="ORF">H9701_06705</name>
</gene>
<feature type="domain" description="HTH cro/C1-type" evidence="1">
    <location>
        <begin position="39"/>
        <end position="97"/>
    </location>
</feature>
<dbReference type="SUPFAM" id="SSF47413">
    <property type="entry name" value="lambda repressor-like DNA-binding domains"/>
    <property type="match status" value="1"/>
</dbReference>
<protein>
    <submittedName>
        <fullName evidence="2">Helix-turn-helix domain-containing protein</fullName>
    </submittedName>
</protein>
<proteinExistence type="predicted"/>